<evidence type="ECO:0000313" key="2">
    <source>
        <dbReference type="EMBL" id="SOQ58105.1"/>
    </source>
</evidence>
<gene>
    <name evidence="2" type="ORF">SFRICE_015402</name>
</gene>
<organism evidence="2">
    <name type="scientific">Spodoptera frugiperda</name>
    <name type="common">Fall armyworm</name>
    <dbReference type="NCBI Taxonomy" id="7108"/>
    <lineage>
        <taxon>Eukaryota</taxon>
        <taxon>Metazoa</taxon>
        <taxon>Ecdysozoa</taxon>
        <taxon>Arthropoda</taxon>
        <taxon>Hexapoda</taxon>
        <taxon>Insecta</taxon>
        <taxon>Pterygota</taxon>
        <taxon>Neoptera</taxon>
        <taxon>Endopterygota</taxon>
        <taxon>Lepidoptera</taxon>
        <taxon>Glossata</taxon>
        <taxon>Ditrysia</taxon>
        <taxon>Noctuoidea</taxon>
        <taxon>Noctuidae</taxon>
        <taxon>Amphipyrinae</taxon>
        <taxon>Spodoptera</taxon>
    </lineage>
</organism>
<evidence type="ECO:0000256" key="1">
    <source>
        <dbReference type="SAM" id="MobiDB-lite"/>
    </source>
</evidence>
<feature type="region of interest" description="Disordered" evidence="1">
    <location>
        <begin position="377"/>
        <end position="399"/>
    </location>
</feature>
<dbReference type="EMBL" id="ODYU01012022">
    <property type="protein sequence ID" value="SOQ58105.1"/>
    <property type="molecule type" value="Genomic_DNA"/>
</dbReference>
<dbReference type="AlphaFoldDB" id="A0A2H1WYF1"/>
<protein>
    <submittedName>
        <fullName evidence="2">SFRICE_015402</fullName>
    </submittedName>
</protein>
<name>A0A2H1WYF1_SPOFR</name>
<sequence length="399" mass="44626">MDRLDRSDTTASQKPEAKQLLRCVSEVTGGPITSLPNHIPILLQPLNSLPFRQNEEVSKVLFLRGEIHPMTSHALGEARGSLIEWLQVRLLDIGSRVRFPGRAKGENHLMTSPALREARESVRLLLTKNHSVLTSALRAGVPGFWGTGDWEDWKGRNWVSGNLTHTTTGENHPMTEFLAPWARREGVYDPYWLKTTPFLLLLFEPEPGKPTGGEYRLMTSSALGEVKESVRLLLTKIHPVPIPALRAGAPGCWGIGDWEPYSHNASVVSRRFSIRPWYHSGRAGSFVPKHGSPTHLYMILRLWGWGVIGPPITSISLRNTTQAFFHVGFLLHATTEKFSKNRKYPSNSMPDPRIEPETPCSAVALATTRQMRQSAVMRKSSNVVSNHGRGKRECQTLTD</sequence>
<accession>A0A2H1WYF1</accession>
<proteinExistence type="predicted"/>
<reference evidence="2" key="1">
    <citation type="submission" date="2016-07" db="EMBL/GenBank/DDBJ databases">
        <authorList>
            <person name="Bretaudeau A."/>
        </authorList>
    </citation>
    <scope>NUCLEOTIDE SEQUENCE</scope>
    <source>
        <strain evidence="2">Rice</strain>
        <tissue evidence="2">Whole body</tissue>
    </source>
</reference>